<proteinExistence type="predicted"/>
<reference evidence="1" key="1">
    <citation type="submission" date="2019-04" db="EMBL/GenBank/DDBJ databases">
        <authorList>
            <person name="Alioto T."/>
            <person name="Alioto T."/>
        </authorList>
    </citation>
    <scope>NUCLEOTIDE SEQUENCE [LARGE SCALE GENOMIC DNA]</scope>
</reference>
<gene>
    <name evidence="1" type="ORF">MONAX_5E034047</name>
</gene>
<feature type="non-terminal residue" evidence="1">
    <location>
        <position position="73"/>
    </location>
</feature>
<comment type="caution">
    <text evidence="1">The sequence shown here is derived from an EMBL/GenBank/DDBJ whole genome shotgun (WGS) entry which is preliminary data.</text>
</comment>
<evidence type="ECO:0000313" key="2">
    <source>
        <dbReference type="Proteomes" id="UP000335636"/>
    </source>
</evidence>
<dbReference type="Proteomes" id="UP000335636">
    <property type="component" value="Unassembled WGS sequence"/>
</dbReference>
<dbReference type="EMBL" id="CABDUW010000596">
    <property type="protein sequence ID" value="VTJ71895.1"/>
    <property type="molecule type" value="Genomic_DNA"/>
</dbReference>
<accession>A0A5E4BR22</accession>
<evidence type="ECO:0000313" key="1">
    <source>
        <dbReference type="EMBL" id="VTJ71895.1"/>
    </source>
</evidence>
<name>A0A5E4BR22_MARMO</name>
<dbReference type="AlphaFoldDB" id="A0A5E4BR22"/>
<organism evidence="1 2">
    <name type="scientific">Marmota monax</name>
    <name type="common">Woodchuck</name>
    <dbReference type="NCBI Taxonomy" id="9995"/>
    <lineage>
        <taxon>Eukaryota</taxon>
        <taxon>Metazoa</taxon>
        <taxon>Chordata</taxon>
        <taxon>Craniata</taxon>
        <taxon>Vertebrata</taxon>
        <taxon>Euteleostomi</taxon>
        <taxon>Mammalia</taxon>
        <taxon>Eutheria</taxon>
        <taxon>Euarchontoglires</taxon>
        <taxon>Glires</taxon>
        <taxon>Rodentia</taxon>
        <taxon>Sciuromorpha</taxon>
        <taxon>Sciuridae</taxon>
        <taxon>Xerinae</taxon>
        <taxon>Marmotini</taxon>
        <taxon>Marmota</taxon>
    </lineage>
</organism>
<protein>
    <submittedName>
        <fullName evidence="1">Uncharacterized protein</fullName>
    </submittedName>
</protein>
<sequence>MAAALYQGPEIKSHLPARHTDIGGTPSLSFLTRLLRSPRAIRQPVTKKTSTGLRGLWLRWLNSVPSQRPGSCS</sequence>
<keyword evidence="2" id="KW-1185">Reference proteome</keyword>